<sequence>MNLSFFKEVDEFLGDKNTRYFGAGYINSSHDIYNFQYESDDIETNKFSCLGKVVLPQTWSIKNNGSQKPHLSTIDIIELALLTFDQLIQAIHNRTICYKKLIHKMVIRAGKSPIESEFDKIVISGSVSKEDRDNNVMNLNISNMSIEILYKNDVSKIEPSEFEEYLKTPLEINDVMINVDELKASALVNNKRILNENVEPWSTSCLFSVGLQLGQILLYQLDSISRAESNTLWMKKTEIHFLSDRPNMDSSHPIFTRLDNVRRYKAGDHDWRKADIYSILGNTKIICSVTHQLPHIS</sequence>
<evidence type="ECO:0000313" key="2">
    <source>
        <dbReference type="Proteomes" id="UP000271320"/>
    </source>
</evidence>
<gene>
    <name evidence="1" type="ORF">EA752_19590</name>
</gene>
<organism evidence="1 2">
    <name type="scientific">Acinetobacter pittii</name>
    <name type="common">Acinetobacter genomosp. 3</name>
    <dbReference type="NCBI Taxonomy" id="48296"/>
    <lineage>
        <taxon>Bacteria</taxon>
        <taxon>Pseudomonadati</taxon>
        <taxon>Pseudomonadota</taxon>
        <taxon>Gammaproteobacteria</taxon>
        <taxon>Moraxellales</taxon>
        <taxon>Moraxellaceae</taxon>
        <taxon>Acinetobacter</taxon>
        <taxon>Acinetobacter calcoaceticus/baumannii complex</taxon>
    </lineage>
</organism>
<proteinExistence type="predicted"/>
<dbReference type="AlphaFoldDB" id="A0A1C2Q3I3"/>
<reference evidence="1 2" key="1">
    <citation type="submission" date="2018-10" db="EMBL/GenBank/DDBJ databases">
        <title>GWAS and RNA-Seq identify cryptic mechanisms of antimicrobial resistance in Acinetobacter baumannii.</title>
        <authorList>
            <person name="Sahl J.W."/>
        </authorList>
    </citation>
    <scope>NUCLEOTIDE SEQUENCE [LARGE SCALE GENOMIC DNA]</scope>
    <source>
        <strain evidence="1 2">TG41884</strain>
    </source>
</reference>
<evidence type="ECO:0000313" key="1">
    <source>
        <dbReference type="EMBL" id="RSO54072.1"/>
    </source>
</evidence>
<dbReference type="InterPro" id="IPR008799">
    <property type="entry name" value="Pseudomon_AvrD"/>
</dbReference>
<evidence type="ECO:0008006" key="3">
    <source>
        <dbReference type="Google" id="ProtNLM"/>
    </source>
</evidence>
<dbReference type="Proteomes" id="UP000271320">
    <property type="component" value="Unassembled WGS sequence"/>
</dbReference>
<dbReference type="EMBL" id="RFEW01000027">
    <property type="protein sequence ID" value="RSO54072.1"/>
    <property type="molecule type" value="Genomic_DNA"/>
</dbReference>
<name>A0A1C2Q3I3_ACIPI</name>
<dbReference type="Pfam" id="PF05655">
    <property type="entry name" value="AvrD"/>
    <property type="match status" value="2"/>
</dbReference>
<comment type="caution">
    <text evidence="1">The sequence shown here is derived from an EMBL/GenBank/DDBJ whole genome shotgun (WGS) entry which is preliminary data.</text>
</comment>
<accession>A0A1C2Q3I3</accession>
<protein>
    <recommendedName>
        <fullName evidence="3">Avirulence D protein</fullName>
    </recommendedName>
</protein>
<dbReference type="RefSeq" id="WP_017387420.1">
    <property type="nucleotide sequence ID" value="NZ_BBTQ01000014.1"/>
</dbReference>